<evidence type="ECO:0000256" key="3">
    <source>
        <dbReference type="ARBA" id="ARBA00022777"/>
    </source>
</evidence>
<evidence type="ECO:0000313" key="6">
    <source>
        <dbReference type="EMBL" id="MFD1937313.1"/>
    </source>
</evidence>
<dbReference type="InterPro" id="IPR001680">
    <property type="entry name" value="WD40_rpt"/>
</dbReference>
<evidence type="ECO:0000259" key="5">
    <source>
        <dbReference type="PROSITE" id="PS50011"/>
    </source>
</evidence>
<name>A0ABW4T5P1_9ACTN</name>
<dbReference type="GO" id="GO:0004674">
    <property type="term" value="F:protein serine/threonine kinase activity"/>
    <property type="evidence" value="ECO:0007669"/>
    <property type="project" value="UniProtKB-KW"/>
</dbReference>
<dbReference type="PROSITE" id="PS00108">
    <property type="entry name" value="PROTEIN_KINASE_ST"/>
    <property type="match status" value="1"/>
</dbReference>
<dbReference type="InterPro" id="IPR011047">
    <property type="entry name" value="Quinoprotein_ADH-like_sf"/>
</dbReference>
<evidence type="ECO:0000256" key="2">
    <source>
        <dbReference type="ARBA" id="ARBA00022741"/>
    </source>
</evidence>
<dbReference type="Gene3D" id="2.130.10.10">
    <property type="entry name" value="YVTN repeat-like/Quinoprotein amine dehydrogenase"/>
    <property type="match status" value="3"/>
</dbReference>
<reference evidence="7" key="1">
    <citation type="journal article" date="2019" name="Int. J. Syst. Evol. Microbiol.">
        <title>The Global Catalogue of Microorganisms (GCM) 10K type strain sequencing project: providing services to taxonomists for standard genome sequencing and annotation.</title>
        <authorList>
            <consortium name="The Broad Institute Genomics Platform"/>
            <consortium name="The Broad Institute Genome Sequencing Center for Infectious Disease"/>
            <person name="Wu L."/>
            <person name="Ma J."/>
        </authorList>
    </citation>
    <scope>NUCLEOTIDE SEQUENCE [LARGE SCALE GENOMIC DNA]</scope>
    <source>
        <strain evidence="7">ICMP 6774ER</strain>
    </source>
</reference>
<protein>
    <submittedName>
        <fullName evidence="6">WD40 repeat domain-containing serine/threonine protein kinase</fullName>
    </submittedName>
</protein>
<feature type="domain" description="Protein kinase" evidence="5">
    <location>
        <begin position="11"/>
        <end position="255"/>
    </location>
</feature>
<evidence type="ECO:0000256" key="4">
    <source>
        <dbReference type="ARBA" id="ARBA00022840"/>
    </source>
</evidence>
<keyword evidence="3 6" id="KW-0418">Kinase</keyword>
<dbReference type="Pfam" id="PF00069">
    <property type="entry name" value="Pkinase"/>
    <property type="match status" value="1"/>
</dbReference>
<proteinExistence type="predicted"/>
<keyword evidence="6" id="KW-0723">Serine/threonine-protein kinase</keyword>
<organism evidence="6 7">
    <name type="scientific">Nonomuraea mangrovi</name>
    <dbReference type="NCBI Taxonomy" id="2316207"/>
    <lineage>
        <taxon>Bacteria</taxon>
        <taxon>Bacillati</taxon>
        <taxon>Actinomycetota</taxon>
        <taxon>Actinomycetes</taxon>
        <taxon>Streptosporangiales</taxon>
        <taxon>Streptosporangiaceae</taxon>
        <taxon>Nonomuraea</taxon>
    </lineage>
</organism>
<dbReference type="CDD" id="cd14014">
    <property type="entry name" value="STKc_PknB_like"/>
    <property type="match status" value="1"/>
</dbReference>
<dbReference type="SUPFAM" id="SSF50998">
    <property type="entry name" value="Quinoprotein alcohol dehydrogenase-like"/>
    <property type="match status" value="1"/>
</dbReference>
<dbReference type="RefSeq" id="WP_379578377.1">
    <property type="nucleotide sequence ID" value="NZ_JBHUFV010000058.1"/>
</dbReference>
<accession>A0ABW4T5P1</accession>
<dbReference type="PROSITE" id="PS50011">
    <property type="entry name" value="PROTEIN_KINASE_DOM"/>
    <property type="match status" value="1"/>
</dbReference>
<dbReference type="SMART" id="SM00220">
    <property type="entry name" value="S_TKc"/>
    <property type="match status" value="1"/>
</dbReference>
<gene>
    <name evidence="6" type="ORF">ACFSKW_38175</name>
</gene>
<dbReference type="PANTHER" id="PTHR43289:SF34">
    <property type="entry name" value="SERINE_THREONINE-PROTEIN KINASE YBDM-RELATED"/>
    <property type="match status" value="1"/>
</dbReference>
<dbReference type="InterPro" id="IPR000719">
    <property type="entry name" value="Prot_kinase_dom"/>
</dbReference>
<dbReference type="InterPro" id="IPR049052">
    <property type="entry name" value="nSTAND1"/>
</dbReference>
<evidence type="ECO:0000256" key="1">
    <source>
        <dbReference type="ARBA" id="ARBA00022679"/>
    </source>
</evidence>
<dbReference type="SUPFAM" id="SSF56112">
    <property type="entry name" value="Protein kinase-like (PK-like)"/>
    <property type="match status" value="1"/>
</dbReference>
<dbReference type="SMART" id="SM00320">
    <property type="entry name" value="WD40"/>
    <property type="match status" value="2"/>
</dbReference>
<dbReference type="InterPro" id="IPR011009">
    <property type="entry name" value="Kinase-like_dom_sf"/>
</dbReference>
<dbReference type="InterPro" id="IPR015943">
    <property type="entry name" value="WD40/YVTN_repeat-like_dom_sf"/>
</dbReference>
<dbReference type="Proteomes" id="UP001597368">
    <property type="component" value="Unassembled WGS sequence"/>
</dbReference>
<comment type="caution">
    <text evidence="6">The sequence shown here is derived from an EMBL/GenBank/DDBJ whole genome shotgun (WGS) entry which is preliminary data.</text>
</comment>
<dbReference type="Gene3D" id="1.10.510.10">
    <property type="entry name" value="Transferase(Phosphotransferase) domain 1"/>
    <property type="match status" value="1"/>
</dbReference>
<keyword evidence="7" id="KW-1185">Reference proteome</keyword>
<keyword evidence="2" id="KW-0547">Nucleotide-binding</keyword>
<dbReference type="InterPro" id="IPR008271">
    <property type="entry name" value="Ser/Thr_kinase_AS"/>
</dbReference>
<dbReference type="EMBL" id="JBHUFV010000058">
    <property type="protein sequence ID" value="MFD1937313.1"/>
    <property type="molecule type" value="Genomic_DNA"/>
</dbReference>
<evidence type="ECO:0000313" key="7">
    <source>
        <dbReference type="Proteomes" id="UP001597368"/>
    </source>
</evidence>
<dbReference type="Pfam" id="PF20703">
    <property type="entry name" value="nSTAND1"/>
    <property type="match status" value="1"/>
</dbReference>
<dbReference type="PANTHER" id="PTHR43289">
    <property type="entry name" value="MITOGEN-ACTIVATED PROTEIN KINASE KINASE KINASE 20-RELATED"/>
    <property type="match status" value="1"/>
</dbReference>
<keyword evidence="1" id="KW-0808">Transferase</keyword>
<keyword evidence="4" id="KW-0067">ATP-binding</keyword>
<dbReference type="Gene3D" id="3.30.200.20">
    <property type="entry name" value="Phosphorylase Kinase, domain 1"/>
    <property type="match status" value="1"/>
</dbReference>
<sequence>MNGEPSRLGRYWLAGRLGAGGQGVVYEAYDEAANRVAVKVLHAYLSGDSTLRRRFLREVTAAQRVASFCTARIIGHDLEGERPYLVSEFVSGPSLRRAAPFSGDDLHRLALGVATALAAIHQAGVVHRDLKPENVLLGPDGPRVIDFGIARAAGLSMTSTGELTGTPMYMAPEVFDGGRAEPPADVFAWGALVCFAATGRDLFHAPTTVAVIHRLLTDEPDLSALPPALREPVAAALDKDPANRPTAHALLTTLLSGGRPLDHGGEQAPMAAAAHAAAAMRTPESLAGRPALGQVAEHFYASLPPHERDLARQLLLRLVDVREGEDSIRHAATEELVEGRPEAERLLAELERASLVERGAGTVSMGRAALLRAWPRLHEWVSGDREALSRHRRLGEAARRWAAHGRLPEDLLQGTALREVMTWAPQTPEHLTLNPTERAFVEASTAQAAGRARRRRLVGGGVSVLLVTALIAGIVAWQQTRLSQASGRQLADKQTQERARLLAFQADALRKSDPARAMTLSVAAYRTADVPETRAAVLSSLAQPEQRMFKDPNLNNNGRALSADGSLLVSAGENEVRVYEVRTGRQTARLTGVGFGPFRAALSPDGDTLALAADSKLRLWSLRTGKQIATGTDKAWGSAFHANCTMRFSPGGRYLEVSANLGGPFSGLWDTKAGKFLYAGTGDLEVGPGDRYVVVGPTYEGDGKTTLVRDLPGGQARPMRASLPTLVSGASPVGRRVLVQEGGEARLWNLDTARPDPLGFKGTAATADFSADGKYMVTLSGLSGSGSIAPPPTVTLWRVADRAMLLRFTAASIAAQRPALSPDARRLTLLDDTGQATVYDLDRLTAPGPGAPAGSGSLWLAPDGRTAFSVLAGRVRSWQVPAFTPSGRMITPKVSVDAGLPKYMIAATVSPDGKTMVTTEPTWVGGPYTLWDTATGRRLAKIDITAATPRADNMERMVISPDGRRLAIAFSMSNDGHGAGSVLLVDLSRRAVTKVFNDISAGEMSFSPDGRWLTTGDPAGVDVIDLAGMTTLPVSAAPGTMAHDWMTYDGTGRRAVSPYGSRGVALWDATTWEPTGQLFKVAGDVLGAVFSPDGKTLAVAHDDRVTLFDLVSGRQLGSPQPVSATMDDVDLRDQMPKLVFMPSGDLRVLAHDGRVRDLPVSGERAAPLVCERAGGTLSRADWNSLVGKDVPYSDPCPKG</sequence>